<organism evidence="1 2">
    <name type="scientific">Araneus ventricosus</name>
    <name type="common">Orbweaver spider</name>
    <name type="synonym">Epeira ventricosa</name>
    <dbReference type="NCBI Taxonomy" id="182803"/>
    <lineage>
        <taxon>Eukaryota</taxon>
        <taxon>Metazoa</taxon>
        <taxon>Ecdysozoa</taxon>
        <taxon>Arthropoda</taxon>
        <taxon>Chelicerata</taxon>
        <taxon>Arachnida</taxon>
        <taxon>Araneae</taxon>
        <taxon>Araneomorphae</taxon>
        <taxon>Entelegynae</taxon>
        <taxon>Araneoidea</taxon>
        <taxon>Araneidae</taxon>
        <taxon>Araneus</taxon>
    </lineage>
</organism>
<gene>
    <name evidence="1" type="ORF">AVEN_146136_1</name>
</gene>
<dbReference type="EMBL" id="BGPR01004802">
    <property type="protein sequence ID" value="GBN03494.1"/>
    <property type="molecule type" value="Genomic_DNA"/>
</dbReference>
<name>A0A4Y2KLN5_ARAVE</name>
<dbReference type="Proteomes" id="UP000499080">
    <property type="component" value="Unassembled WGS sequence"/>
</dbReference>
<reference evidence="1 2" key="1">
    <citation type="journal article" date="2019" name="Sci. Rep.">
        <title>Orb-weaving spider Araneus ventricosus genome elucidates the spidroin gene catalogue.</title>
        <authorList>
            <person name="Kono N."/>
            <person name="Nakamura H."/>
            <person name="Ohtoshi R."/>
            <person name="Moran D.A.P."/>
            <person name="Shinohara A."/>
            <person name="Yoshida Y."/>
            <person name="Fujiwara M."/>
            <person name="Mori M."/>
            <person name="Tomita M."/>
            <person name="Arakawa K."/>
        </authorList>
    </citation>
    <scope>NUCLEOTIDE SEQUENCE [LARGE SCALE GENOMIC DNA]</scope>
</reference>
<proteinExistence type="predicted"/>
<comment type="caution">
    <text evidence="1">The sequence shown here is derived from an EMBL/GenBank/DDBJ whole genome shotgun (WGS) entry which is preliminary data.</text>
</comment>
<evidence type="ECO:0000313" key="1">
    <source>
        <dbReference type="EMBL" id="GBN03494.1"/>
    </source>
</evidence>
<accession>A0A4Y2KLN5</accession>
<protein>
    <recommendedName>
        <fullName evidence="3">CCHC-type domain-containing protein</fullName>
    </recommendedName>
</protein>
<sequence length="128" mass="14930">MSSRKTNHVRMPERELIERVRLSSPKKYNISKSAEKAEQQFWKSPAPKGNWRNEKFELRTVSACYICHSTQHLRPNCPQLKKDKQREFVNRVGTTEQAKALFAPYLSKALVNNVEMSILTDTGVHCYY</sequence>
<dbReference type="AlphaFoldDB" id="A0A4Y2KLN5"/>
<evidence type="ECO:0008006" key="3">
    <source>
        <dbReference type="Google" id="ProtNLM"/>
    </source>
</evidence>
<keyword evidence="2" id="KW-1185">Reference proteome</keyword>
<evidence type="ECO:0000313" key="2">
    <source>
        <dbReference type="Proteomes" id="UP000499080"/>
    </source>
</evidence>